<feature type="binding site" evidence="2">
    <location>
        <position position="47"/>
    </location>
    <ligand>
        <name>Mg(2+)</name>
        <dbReference type="ChEBI" id="CHEBI:18420"/>
        <label>1</label>
    </ligand>
</feature>
<gene>
    <name evidence="2 5" type="primary">thiL</name>
    <name evidence="5" type="ORF">MoryE10_12800</name>
</gene>
<feature type="binding site" evidence="2">
    <location>
        <position position="30"/>
    </location>
    <ligand>
        <name>Mg(2+)</name>
        <dbReference type="ChEBI" id="CHEBI:18420"/>
        <label>3</label>
    </ligand>
</feature>
<dbReference type="Pfam" id="PF00586">
    <property type="entry name" value="AIRS"/>
    <property type="match status" value="1"/>
</dbReference>
<dbReference type="Pfam" id="PF02769">
    <property type="entry name" value="AIRS_C"/>
    <property type="match status" value="1"/>
</dbReference>
<dbReference type="NCBIfam" id="TIGR01379">
    <property type="entry name" value="thiL"/>
    <property type="match status" value="1"/>
</dbReference>
<evidence type="ECO:0000256" key="2">
    <source>
        <dbReference type="HAMAP-Rule" id="MF_02128"/>
    </source>
</evidence>
<feature type="binding site" evidence="2">
    <location>
        <position position="75"/>
    </location>
    <ligand>
        <name>Mg(2+)</name>
        <dbReference type="ChEBI" id="CHEBI:18420"/>
        <label>3</label>
    </ligand>
</feature>
<dbReference type="KEGG" id="moz:MoryE10_12800"/>
<comment type="miscellaneous">
    <text evidence="2">Reaction mechanism of ThiL seems to utilize a direct, inline transfer of the gamma-phosphate of ATP to TMP rather than a phosphorylated enzyme intermediate.</text>
</comment>
<evidence type="ECO:0000256" key="1">
    <source>
        <dbReference type="ARBA" id="ARBA00022977"/>
    </source>
</evidence>
<dbReference type="GO" id="GO:0009030">
    <property type="term" value="F:thiamine-phosphate kinase activity"/>
    <property type="evidence" value="ECO:0007669"/>
    <property type="project" value="UniProtKB-UniRule"/>
</dbReference>
<organism evidence="5 6">
    <name type="scientific">Methylogaea oryzae</name>
    <dbReference type="NCBI Taxonomy" id="1295382"/>
    <lineage>
        <taxon>Bacteria</taxon>
        <taxon>Pseudomonadati</taxon>
        <taxon>Pseudomonadota</taxon>
        <taxon>Gammaproteobacteria</taxon>
        <taxon>Methylococcales</taxon>
        <taxon>Methylococcaceae</taxon>
        <taxon>Methylogaea</taxon>
    </lineage>
</organism>
<sequence>MAVAEFDLIRRYFAERTPRNEAVRLGIGDDCALLAGGAGDEWAVTVDAMVEGVHFLADGDPADLGHKCLAVNLSDLAAMGARPAAVTLALTMPRSDERWLEAFAGGFFALAERYGVELAGGDTTRGAAVVISVQAMGRLPAGQALRRDGAKPGDGIYLTGRLGDAGLGLKIATGAWPAVSEEAVRRLHRPEPRVAMGLALPGLAHACIDVSDGLAADLGHILSASGVGATLDWERLPLSAAVEGYVAATGDWRFPLGCGDDYELCFTAPGDSADVLARVADAGCSCVCIGRVEAAPGLRLRRQAGVEMLGESGYRHF</sequence>
<dbReference type="GO" id="GO:0009229">
    <property type="term" value="P:thiamine diphosphate biosynthetic process"/>
    <property type="evidence" value="ECO:0007669"/>
    <property type="project" value="UniProtKB-UniRule"/>
</dbReference>
<feature type="binding site" evidence="2">
    <location>
        <position position="75"/>
    </location>
    <ligand>
        <name>Mg(2+)</name>
        <dbReference type="ChEBI" id="CHEBI:18420"/>
        <label>4</label>
    </ligand>
</feature>
<keyword evidence="1 2" id="KW-0784">Thiamine biosynthesis</keyword>
<protein>
    <recommendedName>
        <fullName evidence="2">Thiamine-monophosphate kinase</fullName>
        <shortName evidence="2">TMP kinase</shortName>
        <shortName evidence="2">Thiamine-phosphate kinase</shortName>
        <ecNumber evidence="2">2.7.4.16</ecNumber>
    </recommendedName>
</protein>
<dbReference type="GO" id="GO:0005524">
    <property type="term" value="F:ATP binding"/>
    <property type="evidence" value="ECO:0007669"/>
    <property type="project" value="UniProtKB-UniRule"/>
</dbReference>
<accession>A0A8D4VNW7</accession>
<dbReference type="PIRSF" id="PIRSF005303">
    <property type="entry name" value="Thiam_monoph_kin"/>
    <property type="match status" value="1"/>
</dbReference>
<comment type="pathway">
    <text evidence="2">Cofactor biosynthesis; thiamine diphosphate biosynthesis; thiamine diphosphate from thiamine phosphate: step 1/1.</text>
</comment>
<evidence type="ECO:0000313" key="6">
    <source>
        <dbReference type="Proteomes" id="UP000824988"/>
    </source>
</evidence>
<comment type="catalytic activity">
    <reaction evidence="2">
        <text>thiamine phosphate + ATP = thiamine diphosphate + ADP</text>
        <dbReference type="Rhea" id="RHEA:15913"/>
        <dbReference type="ChEBI" id="CHEBI:30616"/>
        <dbReference type="ChEBI" id="CHEBI:37575"/>
        <dbReference type="ChEBI" id="CHEBI:58937"/>
        <dbReference type="ChEBI" id="CHEBI:456216"/>
        <dbReference type="EC" id="2.7.4.16"/>
    </reaction>
</comment>
<feature type="binding site" evidence="2">
    <location>
        <position position="122"/>
    </location>
    <ligand>
        <name>Mg(2+)</name>
        <dbReference type="ChEBI" id="CHEBI:18420"/>
        <label>1</label>
    </ligand>
</feature>
<keyword evidence="2" id="KW-0460">Magnesium</keyword>
<dbReference type="PANTHER" id="PTHR30270">
    <property type="entry name" value="THIAMINE-MONOPHOSPHATE KINASE"/>
    <property type="match status" value="1"/>
</dbReference>
<keyword evidence="2" id="KW-0808">Transferase</keyword>
<dbReference type="CDD" id="cd02194">
    <property type="entry name" value="ThiL"/>
    <property type="match status" value="1"/>
</dbReference>
<comment type="similarity">
    <text evidence="2">Belongs to the thiamine-monophosphate kinase family.</text>
</comment>
<dbReference type="HAMAP" id="MF_02128">
    <property type="entry name" value="TMP_kinase"/>
    <property type="match status" value="1"/>
</dbReference>
<evidence type="ECO:0000259" key="4">
    <source>
        <dbReference type="Pfam" id="PF02769"/>
    </source>
</evidence>
<feature type="binding site" evidence="2">
    <location>
        <position position="54"/>
    </location>
    <ligand>
        <name>substrate</name>
    </ligand>
</feature>
<keyword evidence="6" id="KW-1185">Reference proteome</keyword>
<proteinExistence type="inferred from homology"/>
<dbReference type="UniPathway" id="UPA00060">
    <property type="reaction ID" value="UER00142"/>
</dbReference>
<feature type="binding site" evidence="2">
    <location>
        <position position="47"/>
    </location>
    <ligand>
        <name>Mg(2+)</name>
        <dbReference type="ChEBI" id="CHEBI:18420"/>
        <label>2</label>
    </ligand>
</feature>
<keyword evidence="2 5" id="KW-0418">Kinase</keyword>
<dbReference type="EMBL" id="AP019782">
    <property type="protein sequence ID" value="BBL70674.1"/>
    <property type="molecule type" value="Genomic_DNA"/>
</dbReference>
<feature type="binding site" evidence="2">
    <location>
        <position position="147"/>
    </location>
    <ligand>
        <name>ATP</name>
        <dbReference type="ChEBI" id="CHEBI:30616"/>
    </ligand>
</feature>
<dbReference type="AlphaFoldDB" id="A0A8D4VNW7"/>
<keyword evidence="2" id="KW-0067">ATP-binding</keyword>
<comment type="caution">
    <text evidence="2">Lacks conserved residue(s) required for the propagation of feature annotation.</text>
</comment>
<feature type="binding site" evidence="2">
    <location>
        <position position="30"/>
    </location>
    <ligand>
        <name>Mg(2+)</name>
        <dbReference type="ChEBI" id="CHEBI:18420"/>
        <label>4</label>
    </ligand>
</feature>
<dbReference type="GO" id="GO:0000287">
    <property type="term" value="F:magnesium ion binding"/>
    <property type="evidence" value="ECO:0007669"/>
    <property type="project" value="UniProtKB-UniRule"/>
</dbReference>
<dbReference type="RefSeq" id="WP_221048581.1">
    <property type="nucleotide sequence ID" value="NZ_AP019782.1"/>
</dbReference>
<dbReference type="GO" id="GO:0009228">
    <property type="term" value="P:thiamine biosynthetic process"/>
    <property type="evidence" value="ECO:0007669"/>
    <property type="project" value="UniProtKB-KW"/>
</dbReference>
<feature type="binding site" evidence="2">
    <location>
        <position position="260"/>
    </location>
    <ligand>
        <name>substrate</name>
    </ligand>
</feature>
<feature type="binding site" evidence="2">
    <location>
        <position position="75"/>
    </location>
    <ligand>
        <name>Mg(2+)</name>
        <dbReference type="ChEBI" id="CHEBI:18420"/>
        <label>2</label>
    </ligand>
</feature>
<dbReference type="InterPro" id="IPR010918">
    <property type="entry name" value="PurM-like_C_dom"/>
</dbReference>
<feature type="binding site" evidence="2">
    <location>
        <begin position="121"/>
        <end position="122"/>
    </location>
    <ligand>
        <name>ATP</name>
        <dbReference type="ChEBI" id="CHEBI:30616"/>
    </ligand>
</feature>
<reference evidence="5" key="1">
    <citation type="submission" date="2019-06" db="EMBL/GenBank/DDBJ databases">
        <title>Complete genome sequence of Methylogaea oryzae strain JCM16910.</title>
        <authorList>
            <person name="Asakawa S."/>
        </authorList>
    </citation>
    <scope>NUCLEOTIDE SEQUENCE</scope>
    <source>
        <strain evidence="5">E10</strain>
    </source>
</reference>
<feature type="binding site" evidence="2">
    <location>
        <position position="209"/>
    </location>
    <ligand>
        <name>Mg(2+)</name>
        <dbReference type="ChEBI" id="CHEBI:18420"/>
        <label>3</label>
    </ligand>
</feature>
<keyword evidence="2" id="KW-0479">Metal-binding</keyword>
<feature type="binding site" evidence="2">
    <location>
        <position position="45"/>
    </location>
    <ligand>
        <name>Mg(2+)</name>
        <dbReference type="ChEBI" id="CHEBI:18420"/>
        <label>4</label>
    </ligand>
</feature>
<dbReference type="InterPro" id="IPR016188">
    <property type="entry name" value="PurM-like_N"/>
</dbReference>
<feature type="binding site" evidence="2">
    <location>
        <position position="314"/>
    </location>
    <ligand>
        <name>substrate</name>
    </ligand>
</feature>
<evidence type="ECO:0000313" key="5">
    <source>
        <dbReference type="EMBL" id="BBL70674.1"/>
    </source>
</evidence>
<name>A0A8D4VNW7_9GAMM</name>
<dbReference type="Proteomes" id="UP000824988">
    <property type="component" value="Chromosome"/>
</dbReference>
<dbReference type="EC" id="2.7.4.16" evidence="2"/>
<keyword evidence="2" id="KW-0547">Nucleotide-binding</keyword>
<feature type="binding site" evidence="2">
    <location>
        <position position="212"/>
    </location>
    <ligand>
        <name>Mg(2+)</name>
        <dbReference type="ChEBI" id="CHEBI:18420"/>
        <label>5</label>
    </ligand>
</feature>
<feature type="binding site" evidence="2">
    <location>
        <position position="211"/>
    </location>
    <ligand>
        <name>ATP</name>
        <dbReference type="ChEBI" id="CHEBI:30616"/>
    </ligand>
</feature>
<dbReference type="InterPro" id="IPR006283">
    <property type="entry name" value="ThiL-like"/>
</dbReference>
<comment type="function">
    <text evidence="2">Catalyzes the ATP-dependent phosphorylation of thiamine-monophosphate (TMP) to form thiamine-pyrophosphate (TPP), the active form of vitamin B1.</text>
</comment>
<feature type="domain" description="PurM-like N-terminal" evidence="3">
    <location>
        <begin position="28"/>
        <end position="138"/>
    </location>
</feature>
<feature type="domain" description="PurM-like C-terminal" evidence="4">
    <location>
        <begin position="151"/>
        <end position="301"/>
    </location>
</feature>
<evidence type="ECO:0000259" key="3">
    <source>
        <dbReference type="Pfam" id="PF00586"/>
    </source>
</evidence>
<dbReference type="PANTHER" id="PTHR30270:SF0">
    <property type="entry name" value="THIAMINE-MONOPHOSPHATE KINASE"/>
    <property type="match status" value="1"/>
</dbReference>